<evidence type="ECO:0000256" key="1">
    <source>
        <dbReference type="SAM" id="SignalP"/>
    </source>
</evidence>
<dbReference type="EMBL" id="VSWD01000010">
    <property type="protein sequence ID" value="KAK3090009.1"/>
    <property type="molecule type" value="Genomic_DNA"/>
</dbReference>
<reference evidence="2" key="1">
    <citation type="submission" date="2019-08" db="EMBL/GenBank/DDBJ databases">
        <title>The improved chromosome-level genome for the pearl oyster Pinctada fucata martensii using PacBio sequencing and Hi-C.</title>
        <authorList>
            <person name="Zheng Z."/>
        </authorList>
    </citation>
    <scope>NUCLEOTIDE SEQUENCE</scope>
    <source>
        <strain evidence="2">ZZ-2019</strain>
        <tissue evidence="2">Adductor muscle</tissue>
    </source>
</reference>
<name>A0AA89BT24_PINIB</name>
<feature type="signal peptide" evidence="1">
    <location>
        <begin position="1"/>
        <end position="20"/>
    </location>
</feature>
<comment type="caution">
    <text evidence="2">The sequence shown here is derived from an EMBL/GenBank/DDBJ whole genome shotgun (WGS) entry which is preliminary data.</text>
</comment>
<dbReference type="AlphaFoldDB" id="A0AA89BT24"/>
<evidence type="ECO:0000313" key="3">
    <source>
        <dbReference type="Proteomes" id="UP001186944"/>
    </source>
</evidence>
<feature type="chain" id="PRO_5041743294" evidence="1">
    <location>
        <begin position="21"/>
        <end position="609"/>
    </location>
</feature>
<organism evidence="2 3">
    <name type="scientific">Pinctada imbricata</name>
    <name type="common">Atlantic pearl-oyster</name>
    <name type="synonym">Pinctada martensii</name>
    <dbReference type="NCBI Taxonomy" id="66713"/>
    <lineage>
        <taxon>Eukaryota</taxon>
        <taxon>Metazoa</taxon>
        <taxon>Spiralia</taxon>
        <taxon>Lophotrochozoa</taxon>
        <taxon>Mollusca</taxon>
        <taxon>Bivalvia</taxon>
        <taxon>Autobranchia</taxon>
        <taxon>Pteriomorphia</taxon>
        <taxon>Pterioida</taxon>
        <taxon>Pterioidea</taxon>
        <taxon>Pteriidae</taxon>
        <taxon>Pinctada</taxon>
    </lineage>
</organism>
<protein>
    <submittedName>
        <fullName evidence="2">Uncharacterized protein</fullName>
    </submittedName>
</protein>
<dbReference type="Proteomes" id="UP001186944">
    <property type="component" value="Unassembled WGS sequence"/>
</dbReference>
<sequence length="609" mass="70340">MSTGYIVAFACTLVCPWVSGVTFELETEEFAPERGLLVTSRPTASNKQAVWMLASNYLKLEFCLSSETDLQVSDIVVSNDGDEDVVDVLLDWEKIAEFRTFKKSLGGKGWDEYKPIGPVGIKNRLSPGRHTLVLNVTHSDDYGVEVDKIEMTMNDEDLEEDVFRCRVFCYDHIGYTHIHGRDHIHSARAVQRSFKTDCAEVDNLKIPFYHRSVSSFMLTASHPQYKAFVNVKRPDFTNCEMALENLWRFEDFTYTNESELKLRGDHAVLTKTQNENHDIIVIFFNLRGPKRGDTESEIGSILSLGLQQTLDAPIEIGVQYFGREKEWSTPVFKNFKTEDFNWTISTPDFTWIEGPENVLRILLPLDTTREIEFDYISLRKRPVKEEVAFKIYDNDDVVLEGVDVDFWWQNGKQMTVNILDQGKTYNNADYLRFYQKVPWSEKGYAQTLALYQDGIARLLPITPPGIDWIPFGSSVLIGEFKPFFPRPAAPIQHIDIDLRKLELKVYYENNNTARMELKSSFDETSLLVTDMEFKRLSRWPFLMFKSMWIKNGNSDVDHVSVNGNDQRRILGGWKKLYGTSFAFFRKCLSKHNTLSPDLRVEILEAHNEI</sequence>
<gene>
    <name evidence="2" type="ORF">FSP39_008471</name>
</gene>
<keyword evidence="3" id="KW-1185">Reference proteome</keyword>
<accession>A0AA89BT24</accession>
<evidence type="ECO:0000313" key="2">
    <source>
        <dbReference type="EMBL" id="KAK3090009.1"/>
    </source>
</evidence>
<proteinExistence type="predicted"/>
<keyword evidence="1" id="KW-0732">Signal</keyword>